<comment type="caution">
    <text evidence="5">The sequence shown here is derived from an EMBL/GenBank/DDBJ whole genome shotgun (WGS) entry which is preliminary data.</text>
</comment>
<accession>A0A1F5N3T5</accession>
<dbReference type="AlphaFoldDB" id="A0A1F5N3T5"/>
<reference evidence="5 6" key="1">
    <citation type="journal article" date="2016" name="Nat. Commun.">
        <title>Thousands of microbial genomes shed light on interconnected biogeochemical processes in an aquifer system.</title>
        <authorList>
            <person name="Anantharaman K."/>
            <person name="Brown C.T."/>
            <person name="Hug L.A."/>
            <person name="Sharon I."/>
            <person name="Castelle C.J."/>
            <person name="Probst A.J."/>
            <person name="Thomas B.C."/>
            <person name="Singh A."/>
            <person name="Wilkins M.J."/>
            <person name="Karaoz U."/>
            <person name="Brodie E.L."/>
            <person name="Williams K.H."/>
            <person name="Hubbard S.S."/>
            <person name="Banfield J.F."/>
        </authorList>
    </citation>
    <scope>NUCLEOTIDE SEQUENCE [LARGE SCALE GENOMIC DNA]</scope>
</reference>
<proteinExistence type="inferred from homology"/>
<dbReference type="PRINTS" id="PR00131">
    <property type="entry name" value="GLHYDRLASE1"/>
</dbReference>
<organism evidence="5 6">
    <name type="scientific">Candidatus Daviesbacteria bacterium RIFCSPLOWO2_02_FULL_38_15</name>
    <dbReference type="NCBI Taxonomy" id="1797794"/>
    <lineage>
        <taxon>Bacteria</taxon>
        <taxon>Candidatus Daviesiibacteriota</taxon>
    </lineage>
</organism>
<protein>
    <recommendedName>
        <fullName evidence="7">Beta-glucosidase</fullName>
    </recommendedName>
</protein>
<dbReference type="Proteomes" id="UP000177057">
    <property type="component" value="Unassembled WGS sequence"/>
</dbReference>
<evidence type="ECO:0000256" key="2">
    <source>
        <dbReference type="ARBA" id="ARBA00022801"/>
    </source>
</evidence>
<evidence type="ECO:0000313" key="6">
    <source>
        <dbReference type="Proteomes" id="UP000177057"/>
    </source>
</evidence>
<sequence>MIIITVIFMTSLPPKQKHDHHTLKFPDNFLWGAATSAYQVEGNNSYSDWWDWEVQGKLPASGIACDQYNRFEQDFDLVKNLNHNAHRLSIEWSRIEPKDGEFDHHEIEHYIKLLKVLKSLKITVMLTLWHFTLPKWVADIGGWENGQTVKYFERFVKRIAPELGEFVDMWVTLNEPGVYVYQGFVERVWPPAKKSFFGQVKTILNFASAHKRVYKYLHKAFPKKEVGIANNVQSFESYHKHSVAEQVAVIITDIITNHLFYFLTRGAHDFLGLNYYFHVRFKQGEGLMPEVTAASNESRDVSDLGWEIYPEGLFGVLEDLSDDLPIYITECGIASTNDDRRNRFLITYLHEVYRAIKSGINVKGFFYWSLIDNYEWHRGFEPRFGLIEVDYKTLERRIRPSALVYTDIIQHNGIPHSLLRFIGHTVQAEDVLEKRYREISKEIKESQKN</sequence>
<comment type="similarity">
    <text evidence="1 4">Belongs to the glycosyl hydrolase 1 family.</text>
</comment>
<evidence type="ECO:0000256" key="1">
    <source>
        <dbReference type="ARBA" id="ARBA00010838"/>
    </source>
</evidence>
<evidence type="ECO:0000313" key="5">
    <source>
        <dbReference type="EMBL" id="OGE72305.1"/>
    </source>
</evidence>
<keyword evidence="3" id="KW-0326">Glycosidase</keyword>
<dbReference type="EMBL" id="MFDV01000009">
    <property type="protein sequence ID" value="OGE72305.1"/>
    <property type="molecule type" value="Genomic_DNA"/>
</dbReference>
<evidence type="ECO:0000256" key="3">
    <source>
        <dbReference type="ARBA" id="ARBA00023295"/>
    </source>
</evidence>
<dbReference type="PANTHER" id="PTHR10353:SF209">
    <property type="entry name" value="GALACTOLIPID GALACTOSYLTRANSFERASE SFR2, CHLOROPLASTIC"/>
    <property type="match status" value="1"/>
</dbReference>
<dbReference type="InterPro" id="IPR017853">
    <property type="entry name" value="GH"/>
</dbReference>
<name>A0A1F5N3T5_9BACT</name>
<dbReference type="STRING" id="1797794.A3H40_02320"/>
<evidence type="ECO:0008006" key="7">
    <source>
        <dbReference type="Google" id="ProtNLM"/>
    </source>
</evidence>
<dbReference type="GO" id="GO:0005975">
    <property type="term" value="P:carbohydrate metabolic process"/>
    <property type="evidence" value="ECO:0007669"/>
    <property type="project" value="InterPro"/>
</dbReference>
<dbReference type="PANTHER" id="PTHR10353">
    <property type="entry name" value="GLYCOSYL HYDROLASE"/>
    <property type="match status" value="1"/>
</dbReference>
<dbReference type="GO" id="GO:0008422">
    <property type="term" value="F:beta-glucosidase activity"/>
    <property type="evidence" value="ECO:0007669"/>
    <property type="project" value="TreeGrafter"/>
</dbReference>
<dbReference type="Gene3D" id="3.20.20.80">
    <property type="entry name" value="Glycosidases"/>
    <property type="match status" value="1"/>
</dbReference>
<dbReference type="InterPro" id="IPR001360">
    <property type="entry name" value="Glyco_hydro_1"/>
</dbReference>
<evidence type="ECO:0000256" key="4">
    <source>
        <dbReference type="RuleBase" id="RU003690"/>
    </source>
</evidence>
<dbReference type="SUPFAM" id="SSF51445">
    <property type="entry name" value="(Trans)glycosidases"/>
    <property type="match status" value="1"/>
</dbReference>
<keyword evidence="2" id="KW-0378">Hydrolase</keyword>
<gene>
    <name evidence="5" type="ORF">A3H40_02320</name>
</gene>
<dbReference type="Pfam" id="PF00232">
    <property type="entry name" value="Glyco_hydro_1"/>
    <property type="match status" value="2"/>
</dbReference>